<evidence type="ECO:0000256" key="5">
    <source>
        <dbReference type="ARBA" id="ARBA00023163"/>
    </source>
</evidence>
<dbReference type="InterPro" id="IPR013761">
    <property type="entry name" value="SAM/pointed_sf"/>
</dbReference>
<dbReference type="Pfam" id="PF04905">
    <property type="entry name" value="NCD2"/>
    <property type="match status" value="1"/>
</dbReference>
<evidence type="ECO:0000256" key="3">
    <source>
        <dbReference type="ARBA" id="ARBA00022491"/>
    </source>
</evidence>
<protein>
    <recommendedName>
        <fullName evidence="13">NGFI-A-binding protein homolog</fullName>
    </recommendedName>
</protein>
<keyword evidence="5" id="KW-0804">Transcription</keyword>
<dbReference type="CDD" id="cd09487">
    <property type="entry name" value="SAM_superfamily"/>
    <property type="match status" value="1"/>
</dbReference>
<dbReference type="InterPro" id="IPR006988">
    <property type="entry name" value="Nab_N"/>
</dbReference>
<evidence type="ECO:0000256" key="7">
    <source>
        <dbReference type="SAM" id="Coils"/>
    </source>
</evidence>
<evidence type="ECO:0000256" key="4">
    <source>
        <dbReference type="ARBA" id="ARBA00023015"/>
    </source>
</evidence>
<keyword evidence="6" id="KW-0539">Nucleus</keyword>
<keyword evidence="7" id="KW-0175">Coiled coil</keyword>
<comment type="caution">
    <text evidence="11">The sequence shown here is derived from an EMBL/GenBank/DDBJ whole genome shotgun (WGS) entry which is preliminary data.</text>
</comment>
<dbReference type="Pfam" id="PF04904">
    <property type="entry name" value="SAM_NCD1"/>
    <property type="match status" value="1"/>
</dbReference>
<reference evidence="11" key="1">
    <citation type="journal article" date="2023" name="Mol. Biol. Evol.">
        <title>Third-Generation Sequencing Reveals the Adaptive Role of the Epigenome in Three Deep-Sea Polychaetes.</title>
        <authorList>
            <person name="Perez M."/>
            <person name="Aroh O."/>
            <person name="Sun Y."/>
            <person name="Lan Y."/>
            <person name="Juniper S.K."/>
            <person name="Young C.R."/>
            <person name="Angers B."/>
            <person name="Qian P.Y."/>
        </authorList>
    </citation>
    <scope>NUCLEOTIDE SEQUENCE</scope>
    <source>
        <strain evidence="11">R07B-5</strain>
    </source>
</reference>
<dbReference type="PANTHER" id="PTHR12623:SF10">
    <property type="entry name" value="NGFI-A-BINDING PROTEIN HOMOLOG"/>
    <property type="match status" value="1"/>
</dbReference>
<dbReference type="InterPro" id="IPR006989">
    <property type="entry name" value="NAB_co-repressor_dom"/>
</dbReference>
<evidence type="ECO:0008006" key="13">
    <source>
        <dbReference type="Google" id="ProtNLM"/>
    </source>
</evidence>
<dbReference type="InterPro" id="IPR039040">
    <property type="entry name" value="NAB_fam"/>
</dbReference>
<dbReference type="Proteomes" id="UP001209878">
    <property type="component" value="Unassembled WGS sequence"/>
</dbReference>
<feature type="compositionally biased region" description="Polar residues" evidence="8">
    <location>
        <begin position="161"/>
        <end position="176"/>
    </location>
</feature>
<accession>A0AAD9L013</accession>
<keyword evidence="3" id="KW-0678">Repressor</keyword>
<organism evidence="11 12">
    <name type="scientific">Ridgeia piscesae</name>
    <name type="common">Tubeworm</name>
    <dbReference type="NCBI Taxonomy" id="27915"/>
    <lineage>
        <taxon>Eukaryota</taxon>
        <taxon>Metazoa</taxon>
        <taxon>Spiralia</taxon>
        <taxon>Lophotrochozoa</taxon>
        <taxon>Annelida</taxon>
        <taxon>Polychaeta</taxon>
        <taxon>Sedentaria</taxon>
        <taxon>Canalipalpata</taxon>
        <taxon>Sabellida</taxon>
        <taxon>Siboglinidae</taxon>
        <taxon>Ridgeia</taxon>
    </lineage>
</organism>
<feature type="region of interest" description="Disordered" evidence="8">
    <location>
        <begin position="87"/>
        <end position="111"/>
    </location>
</feature>
<dbReference type="EMBL" id="JAODUO010000439">
    <property type="protein sequence ID" value="KAK2180531.1"/>
    <property type="molecule type" value="Genomic_DNA"/>
</dbReference>
<evidence type="ECO:0000313" key="12">
    <source>
        <dbReference type="Proteomes" id="UP001209878"/>
    </source>
</evidence>
<evidence type="ECO:0000256" key="2">
    <source>
        <dbReference type="ARBA" id="ARBA00008864"/>
    </source>
</evidence>
<evidence type="ECO:0000259" key="10">
    <source>
        <dbReference type="Pfam" id="PF04905"/>
    </source>
</evidence>
<name>A0AAD9L013_RIDPI</name>
<comment type="subcellular location">
    <subcellularLocation>
        <location evidence="1">Nucleus</location>
    </subcellularLocation>
</comment>
<dbReference type="Gene3D" id="1.20.120.2010">
    <property type="entry name" value="NAB conserved domain 2"/>
    <property type="match status" value="1"/>
</dbReference>
<evidence type="ECO:0000259" key="9">
    <source>
        <dbReference type="Pfam" id="PF04904"/>
    </source>
</evidence>
<dbReference type="InterPro" id="IPR038398">
    <property type="entry name" value="NCD2_sf"/>
</dbReference>
<feature type="compositionally biased region" description="Low complexity" evidence="8">
    <location>
        <begin position="183"/>
        <end position="193"/>
    </location>
</feature>
<feature type="domain" description="NAB co-repressor" evidence="10">
    <location>
        <begin position="217"/>
        <end position="340"/>
    </location>
</feature>
<evidence type="ECO:0000256" key="8">
    <source>
        <dbReference type="SAM" id="MobiDB-lite"/>
    </source>
</evidence>
<feature type="domain" description="Nab N-terminal" evidence="9">
    <location>
        <begin position="6"/>
        <end position="83"/>
    </location>
</feature>
<feature type="coiled-coil region" evidence="7">
    <location>
        <begin position="367"/>
        <end position="410"/>
    </location>
</feature>
<comment type="similarity">
    <text evidence="2">Belongs to the NAB family.</text>
</comment>
<keyword evidence="12" id="KW-1185">Reference proteome</keyword>
<dbReference type="GO" id="GO:0045892">
    <property type="term" value="P:negative regulation of DNA-templated transcription"/>
    <property type="evidence" value="ECO:0007669"/>
    <property type="project" value="InterPro"/>
</dbReference>
<dbReference type="PANTHER" id="PTHR12623">
    <property type="entry name" value="NGFI-A BINDING PROTEIN"/>
    <property type="match status" value="1"/>
</dbReference>
<dbReference type="AlphaFoldDB" id="A0AAD9L013"/>
<dbReference type="GO" id="GO:0003712">
    <property type="term" value="F:transcription coregulator activity"/>
    <property type="evidence" value="ECO:0007669"/>
    <property type="project" value="InterPro"/>
</dbReference>
<dbReference type="Gene3D" id="1.10.150.50">
    <property type="entry name" value="Transcription Factor, Ets-1"/>
    <property type="match status" value="1"/>
</dbReference>
<proteinExistence type="inferred from homology"/>
<gene>
    <name evidence="11" type="ORF">NP493_439g02020</name>
</gene>
<dbReference type="GO" id="GO:0005634">
    <property type="term" value="C:nucleus"/>
    <property type="evidence" value="ECO:0007669"/>
    <property type="project" value="UniProtKB-SubCell"/>
</dbReference>
<evidence type="ECO:0000313" key="11">
    <source>
        <dbReference type="EMBL" id="KAK2180531.1"/>
    </source>
</evidence>
<sequence>MTTSRPTNESELQQYRVLERANLLQYYDTFISQGGDDVRQLCEAGEEEFLEIMALVGMASKPLHVRRLQKALQEWVSNPAMFQRPLDSPRTVKPVSTQSISPHAGGVVTQHSPVPYRNPPSSTATPIQAAAAAATAIVVMPTTSGSSSGLWPLPTTQSISAAHSPASDTVINTMTGSPPAGCSSNKSASTPSSNGTGRQCESPSPGVAGGSPYPPKLSDAQLWAIEKVATEVAQLLPAYEAKSVNMKKDISLELQELIDSVEDTPDRLAKIRKYAAIYGRFDSKRKNENNMSLHEVSVNEAAAQLCRHVPTLLTRRNDLFPLARQVVRDSGYQYSKGRSRAQRIDIAPDSKRVKHESAVHQSPDGTVKVSRAELEKLKRESRMTEINKELSDITTQQAELKSKVNKAKNASDSSLVADLQGELESLTTRQLDLLTEQSEIIKKQRCVQRQLWVKHQLEGSYVGESSVYDDVDSLNGISGMSSPGNSDDEFEETVDFSKAEFHENAADDQEQLGAGATESNCPQEGRETLVVKTEESGEWTEELDTGVGTRGRVVKTEVVSGEAQS</sequence>
<evidence type="ECO:0000256" key="6">
    <source>
        <dbReference type="ARBA" id="ARBA00023242"/>
    </source>
</evidence>
<evidence type="ECO:0000256" key="1">
    <source>
        <dbReference type="ARBA" id="ARBA00004123"/>
    </source>
</evidence>
<feature type="region of interest" description="Disordered" evidence="8">
    <location>
        <begin position="161"/>
        <end position="213"/>
    </location>
</feature>
<keyword evidence="4" id="KW-0805">Transcription regulation</keyword>